<keyword evidence="2" id="KW-1185">Reference proteome</keyword>
<dbReference type="EMBL" id="QNVT01000015">
    <property type="protein sequence ID" value="REC61452.1"/>
    <property type="molecule type" value="Genomic_DNA"/>
</dbReference>
<sequence>MIIVGILLFQKFQKLSVLKYQKDKIMEGIRINEGITNDLIEESVYRRLPQILQNITQPFTGRERDIVFASALGVLSTCLPNVYGIYDGDKIYPNVYVMIIAPAASGKGVMNKSRILIDKIHDQTLKNSIKAEKECKNKKKESKEKDDAPCPSIEIKIMPANISTAEMYTYMGSSKYGLLIMESEADTMSNMLNNDWSNYSDILRKCFHHEPISISRKMEKIFEDIKEPKLSLVMSGTPEQLKTLIKSKENGLYSRFIVYTFDEISQFKNVFSISTRNNNAVFEEEAKQVFNLYEGLAGLEKEEIEFKLTENQVRKFLKELTVMHGAILDFHPHSFISNLNRHGLILYRVAMILTALRNINTIPVTGKELVCSNVDFILALEITKVFLRHSLVTYNTFDDGILSENDEKILFGLPFQFTRAQAIDLAKENNIPIRTMDDKLKQWKKKHIISPIKQGLYKRNKNFM</sequence>
<dbReference type="InterPro" id="IPR025048">
    <property type="entry name" value="DUF3987"/>
</dbReference>
<dbReference type="Proteomes" id="UP000256686">
    <property type="component" value="Unassembled WGS sequence"/>
</dbReference>
<evidence type="ECO:0000313" key="2">
    <source>
        <dbReference type="Proteomes" id="UP000256686"/>
    </source>
</evidence>
<dbReference type="Pfam" id="PF13148">
    <property type="entry name" value="DUF3987"/>
    <property type="match status" value="1"/>
</dbReference>
<proteinExistence type="predicted"/>
<reference evidence="2" key="1">
    <citation type="submission" date="2018-06" db="EMBL/GenBank/DDBJ databases">
        <authorList>
            <person name="Lum Nde A."/>
            <person name="Hugo C."/>
        </authorList>
    </citation>
    <scope>NUCLEOTIDE SEQUENCE [LARGE SCALE GENOMIC DNA]</scope>
    <source>
        <strain evidence="2">1_F178</strain>
    </source>
</reference>
<dbReference type="AlphaFoldDB" id="A0A3D9C7I8"/>
<gene>
    <name evidence="1" type="ORF">DRF65_16065</name>
</gene>
<evidence type="ECO:0000313" key="1">
    <source>
        <dbReference type="EMBL" id="REC61452.1"/>
    </source>
</evidence>
<name>A0A3D9C7I8_9FLAO</name>
<organism evidence="1 2">
    <name type="scientific">Chryseobacterium pennae</name>
    <dbReference type="NCBI Taxonomy" id="2258962"/>
    <lineage>
        <taxon>Bacteria</taxon>
        <taxon>Pseudomonadati</taxon>
        <taxon>Bacteroidota</taxon>
        <taxon>Flavobacteriia</taxon>
        <taxon>Flavobacteriales</taxon>
        <taxon>Weeksellaceae</taxon>
        <taxon>Chryseobacterium group</taxon>
        <taxon>Chryseobacterium</taxon>
    </lineage>
</organism>
<evidence type="ECO:0008006" key="3">
    <source>
        <dbReference type="Google" id="ProtNLM"/>
    </source>
</evidence>
<protein>
    <recommendedName>
        <fullName evidence="3">DUF3987 domain-containing protein</fullName>
    </recommendedName>
</protein>
<comment type="caution">
    <text evidence="1">The sequence shown here is derived from an EMBL/GenBank/DDBJ whole genome shotgun (WGS) entry which is preliminary data.</text>
</comment>
<accession>A0A3D9C7I8</accession>